<name>A0A5B9MN64_9BACT</name>
<dbReference type="InterPro" id="IPR010131">
    <property type="entry name" value="MdtP/NodT-like"/>
</dbReference>
<reference evidence="3 4" key="1">
    <citation type="submission" date="2019-02" db="EMBL/GenBank/DDBJ databases">
        <title>Planctomycetal bacteria perform biofilm scaping via a novel small molecule.</title>
        <authorList>
            <person name="Jeske O."/>
            <person name="Boedeker C."/>
            <person name="Wiegand S."/>
            <person name="Breitling P."/>
            <person name="Kallscheuer N."/>
            <person name="Jogler M."/>
            <person name="Rohde M."/>
            <person name="Petersen J."/>
            <person name="Medema M.H."/>
            <person name="Surup F."/>
            <person name="Jogler C."/>
        </authorList>
    </citation>
    <scope>NUCLEOTIDE SEQUENCE [LARGE SCALE GENOMIC DNA]</scope>
    <source>
        <strain evidence="3 4">Mal15</strain>
    </source>
</reference>
<dbReference type="GO" id="GO:0015562">
    <property type="term" value="F:efflux transmembrane transporter activity"/>
    <property type="evidence" value="ECO:0007669"/>
    <property type="project" value="InterPro"/>
</dbReference>
<dbReference type="Gene3D" id="1.20.1600.10">
    <property type="entry name" value="Outer membrane efflux proteins (OEP)"/>
    <property type="match status" value="2"/>
</dbReference>
<organism evidence="3 4">
    <name type="scientific">Stieleria maiorica</name>
    <dbReference type="NCBI Taxonomy" id="2795974"/>
    <lineage>
        <taxon>Bacteria</taxon>
        <taxon>Pseudomonadati</taxon>
        <taxon>Planctomycetota</taxon>
        <taxon>Planctomycetia</taxon>
        <taxon>Pirellulales</taxon>
        <taxon>Pirellulaceae</taxon>
        <taxon>Stieleria</taxon>
    </lineage>
</organism>
<gene>
    <name evidence="3" type="ORF">Mal15_50720</name>
</gene>
<evidence type="ECO:0000256" key="2">
    <source>
        <dbReference type="SAM" id="MobiDB-lite"/>
    </source>
</evidence>
<dbReference type="AlphaFoldDB" id="A0A5B9MN64"/>
<evidence type="ECO:0000313" key="3">
    <source>
        <dbReference type="EMBL" id="QEG00996.1"/>
    </source>
</evidence>
<accession>A0A5B9MN64</accession>
<feature type="region of interest" description="Disordered" evidence="2">
    <location>
        <begin position="1"/>
        <end position="27"/>
    </location>
</feature>
<dbReference type="Proteomes" id="UP000321353">
    <property type="component" value="Chromosome"/>
</dbReference>
<dbReference type="KEGG" id="smam:Mal15_50720"/>
<feature type="coiled-coil region" evidence="1">
    <location>
        <begin position="308"/>
        <end position="335"/>
    </location>
</feature>
<dbReference type="EMBL" id="CP036264">
    <property type="protein sequence ID" value="QEG00996.1"/>
    <property type="molecule type" value="Genomic_DNA"/>
</dbReference>
<protein>
    <submittedName>
        <fullName evidence="3">Outer membrane efflux protein</fullName>
    </submittedName>
</protein>
<dbReference type="SUPFAM" id="SSF56954">
    <property type="entry name" value="Outer membrane efflux proteins (OEP)"/>
    <property type="match status" value="2"/>
</dbReference>
<evidence type="ECO:0000256" key="1">
    <source>
        <dbReference type="SAM" id="Coils"/>
    </source>
</evidence>
<sequence length="875" mass="99529">MQAIWEPNRMGHQPDLQDRRKRSVGNRRSEGQPLIGLLLLACFGSVIGCARSGYRQAADSEAYCLVKSRQSDPRWSIPHRAVEPRRRSRMYVANEQDCGPKPPDDLAAHRYMTLPDCKPVAYYDQIPTRTHVENPVWLDYLPRNEDGSVKLTQSMAIELALLHSRDYQSEFENVYLTALELSGNRFEFDTQWFGGFGTTFAATGSDLGGDRILALSDRLGFGRNLAGGGQFATEVLNGLSWNFGSGGVQSGSAAIISTFTQPLLRGAFRHVRLESLTQAERNLLYQVRDFARFRRQFYVDLTESYLGLLTQKQAIRNTQTNVENLRQNLEEHKVYAALKVVSQVQVDQVFQQYQNGRRTLLASEQQLITSEDQYKFSLGLPAWVTFEIDESLLKQFELVDPELITLQDQAQQLFESLVQFLPPSRAPAESLIELFQQYRQLRERVATVLPEVESDFQIWRERIASLDTSRLSEDDRLDIEQQEQLAERIEATLADLRAGLSDRGEEDARLKRQLTEYETNPPKAEEQNEEQTLEEILRGVESFEEVRIEDILPDETDDIAIVAWKALEEAIGRKLREEIAELYVAQTQVKLFLIDIEPLTIGSENAITFAHQNRLDLMNRKAIVMDSFRRVEVAADALESDLDVTGGVTIGSDADSNSPFKLDSANNRYSLGVRFDGPLNRLNERNTYRASQIAYQQASRNFIATKDSIANEVRQVLRRLELSRLNFQIARQQVVAATRLVDQAQIDLRRSSQADSNLTIVLLQALEGMLDAKNSLIVNWVQYRVQKMRLFEALELLYLDENGVWVNESSGLAMLQDFQAIDPEYFPPQWHSSDQTEAVFQDLPRLQTEALPLPLPEPSGPGESKLDEIELEPAP</sequence>
<proteinExistence type="predicted"/>
<dbReference type="RefSeq" id="WP_147870141.1">
    <property type="nucleotide sequence ID" value="NZ_CP036264.1"/>
</dbReference>
<keyword evidence="4" id="KW-1185">Reference proteome</keyword>
<dbReference type="PANTHER" id="PTHR30203">
    <property type="entry name" value="OUTER MEMBRANE CATION EFFLUX PROTEIN"/>
    <property type="match status" value="1"/>
</dbReference>
<keyword evidence="1" id="KW-0175">Coiled coil</keyword>
<dbReference type="PANTHER" id="PTHR30203:SF33">
    <property type="entry name" value="BLR4455 PROTEIN"/>
    <property type="match status" value="1"/>
</dbReference>
<feature type="region of interest" description="Disordered" evidence="2">
    <location>
        <begin position="850"/>
        <end position="875"/>
    </location>
</feature>
<evidence type="ECO:0000313" key="4">
    <source>
        <dbReference type="Proteomes" id="UP000321353"/>
    </source>
</evidence>